<proteinExistence type="predicted"/>
<name>A0ABR7M1P6_9ACTN</name>
<dbReference type="Proteomes" id="UP000805614">
    <property type="component" value="Unassembled WGS sequence"/>
</dbReference>
<keyword evidence="2" id="KW-1185">Reference proteome</keyword>
<reference evidence="1 2" key="1">
    <citation type="submission" date="2020-06" db="EMBL/GenBank/DDBJ databases">
        <title>Actinomadura xiongansis sp. nov., isolated from soil of Baiyangdian.</title>
        <authorList>
            <person name="Zhang X."/>
        </authorList>
    </citation>
    <scope>NUCLEOTIDE SEQUENCE [LARGE SCALE GENOMIC DNA]</scope>
    <source>
        <strain evidence="1 2">HBUM206468</strain>
    </source>
</reference>
<accession>A0ABR7M1P6</accession>
<organism evidence="1 2">
    <name type="scientific">Actinomadura alba</name>
    <dbReference type="NCBI Taxonomy" id="406431"/>
    <lineage>
        <taxon>Bacteria</taxon>
        <taxon>Bacillati</taxon>
        <taxon>Actinomycetota</taxon>
        <taxon>Actinomycetes</taxon>
        <taxon>Streptosporangiales</taxon>
        <taxon>Thermomonosporaceae</taxon>
        <taxon>Actinomadura</taxon>
    </lineage>
</organism>
<gene>
    <name evidence="1" type="ORF">HKK74_36545</name>
</gene>
<evidence type="ECO:0000313" key="1">
    <source>
        <dbReference type="EMBL" id="MBC6470961.1"/>
    </source>
</evidence>
<protein>
    <submittedName>
        <fullName evidence="1">Uncharacterized protein</fullName>
    </submittedName>
</protein>
<dbReference type="EMBL" id="JABVEC010000052">
    <property type="protein sequence ID" value="MBC6470961.1"/>
    <property type="molecule type" value="Genomic_DNA"/>
</dbReference>
<sequence length="135" mass="14715">MAAAAQNDPDGLRDALDRMEGIAPAPGPLVDLLTTMKAQMEVAATALYEQGVTAADLAPVADYLCELVEHGQELAVRAFLLVQDAPLPIRGHENFGDVEIYLRHSEQLLSVAITTTSEASMYVNRMNLDEDRRPH</sequence>
<evidence type="ECO:0000313" key="2">
    <source>
        <dbReference type="Proteomes" id="UP000805614"/>
    </source>
</evidence>
<comment type="caution">
    <text evidence="1">The sequence shown here is derived from an EMBL/GenBank/DDBJ whole genome shotgun (WGS) entry which is preliminary data.</text>
</comment>
<dbReference type="RefSeq" id="WP_187247999.1">
    <property type="nucleotide sequence ID" value="NZ_BAAAOK010000054.1"/>
</dbReference>